<keyword evidence="4" id="KW-1185">Reference proteome</keyword>
<evidence type="ECO:0000256" key="2">
    <source>
        <dbReference type="SAM" id="SignalP"/>
    </source>
</evidence>
<dbReference type="InterPro" id="IPR003423">
    <property type="entry name" value="OMP_efflux"/>
</dbReference>
<feature type="signal peptide" evidence="2">
    <location>
        <begin position="1"/>
        <end position="19"/>
    </location>
</feature>
<dbReference type="Pfam" id="PF02321">
    <property type="entry name" value="OEP"/>
    <property type="match status" value="1"/>
</dbReference>
<organism evidence="3 4">
    <name type="scientific">Hymenobacter cyanobacteriorum</name>
    <dbReference type="NCBI Taxonomy" id="2926463"/>
    <lineage>
        <taxon>Bacteria</taxon>
        <taxon>Pseudomonadati</taxon>
        <taxon>Bacteroidota</taxon>
        <taxon>Cytophagia</taxon>
        <taxon>Cytophagales</taxon>
        <taxon>Hymenobacteraceae</taxon>
        <taxon>Hymenobacter</taxon>
    </lineage>
</organism>
<sequence length="442" mass="49406">MFRNVLLLVLALAATSAQAQVASPATSPAPATTLPVATADTLRLTLPQAEQQFFQNNLAVLAQQYNVTVAQAQAVQARLIDNPSLYVEQDVLRRRISRPTVPEGTVGSEAIVTVQQLFSLAGRRKAAGLAAQQGAVVEQYNLQDLLRNLRYQLRTTFYDLYFKQRTLTAYATEISSLTRTVGLYQTQFEKGNIALKEVIRLRAFLFTLQSERQNLLNDVASDQTDLHVLLRDATGSQYVPVADLGRTRDLTLNGYSEQALIDTALVRRTDLNARRATLQQQNLNLKLQQKLAVPDLAVGYTYDKAGSYINNYNALTLGMAVPIFNRNQGNIQAAKAQIAGSQLLVDQQQLVVQNEVHQAYQLAARNDELFQNTDRDTAPFARLMVGIEQSYAKRILSVVEYLDFFESYKNNLVQLNTLRANRVRAFEQLNFAVGKQVFRADQ</sequence>
<comment type="caution">
    <text evidence="3">The sequence shown here is derived from an EMBL/GenBank/DDBJ whole genome shotgun (WGS) entry which is preliminary data.</text>
</comment>
<dbReference type="Gene3D" id="1.20.1600.10">
    <property type="entry name" value="Outer membrane efflux proteins (OEP)"/>
    <property type="match status" value="1"/>
</dbReference>
<comment type="similarity">
    <text evidence="1">Belongs to the outer membrane factor (OMF) (TC 1.B.17) family.</text>
</comment>
<dbReference type="AlphaFoldDB" id="A0A9X2ADP0"/>
<feature type="chain" id="PRO_5040747960" evidence="2">
    <location>
        <begin position="20"/>
        <end position="442"/>
    </location>
</feature>
<dbReference type="InterPro" id="IPR010131">
    <property type="entry name" value="MdtP/NodT-like"/>
</dbReference>
<dbReference type="PANTHER" id="PTHR30203:SF23">
    <property type="entry name" value="OUTER MEMBRANE EFFLUX PROTEIN"/>
    <property type="match status" value="1"/>
</dbReference>
<keyword evidence="2" id="KW-0732">Signal</keyword>
<protein>
    <submittedName>
        <fullName evidence="3">TolC family protein</fullName>
    </submittedName>
</protein>
<accession>A0A9X2ADP0</accession>
<dbReference type="GO" id="GO:0015562">
    <property type="term" value="F:efflux transmembrane transporter activity"/>
    <property type="evidence" value="ECO:0007669"/>
    <property type="project" value="InterPro"/>
</dbReference>
<dbReference type="RefSeq" id="WP_241934223.1">
    <property type="nucleotide sequence ID" value="NZ_JALBGC010000001.1"/>
</dbReference>
<proteinExistence type="inferred from homology"/>
<name>A0A9X2ADP0_9BACT</name>
<dbReference type="EMBL" id="JALBGC010000001">
    <property type="protein sequence ID" value="MCI1185932.1"/>
    <property type="molecule type" value="Genomic_DNA"/>
</dbReference>
<gene>
    <name evidence="3" type="ORF">MON38_00760</name>
</gene>
<dbReference type="PANTHER" id="PTHR30203">
    <property type="entry name" value="OUTER MEMBRANE CATION EFFLUX PROTEIN"/>
    <property type="match status" value="1"/>
</dbReference>
<dbReference type="Proteomes" id="UP001139193">
    <property type="component" value="Unassembled WGS sequence"/>
</dbReference>
<reference evidence="3" key="1">
    <citation type="submission" date="2022-03" db="EMBL/GenBank/DDBJ databases">
        <title>Bacterial whole genome sequence for Hymenobacter sp. DH14.</title>
        <authorList>
            <person name="Le V."/>
        </authorList>
    </citation>
    <scope>NUCLEOTIDE SEQUENCE</scope>
    <source>
        <strain evidence="3">DH14</strain>
    </source>
</reference>
<evidence type="ECO:0000256" key="1">
    <source>
        <dbReference type="ARBA" id="ARBA00007613"/>
    </source>
</evidence>
<evidence type="ECO:0000313" key="4">
    <source>
        <dbReference type="Proteomes" id="UP001139193"/>
    </source>
</evidence>
<evidence type="ECO:0000313" key="3">
    <source>
        <dbReference type="EMBL" id="MCI1185932.1"/>
    </source>
</evidence>
<dbReference type="SUPFAM" id="SSF56954">
    <property type="entry name" value="Outer membrane efflux proteins (OEP)"/>
    <property type="match status" value="1"/>
</dbReference>